<proteinExistence type="predicted"/>
<organism evidence="1">
    <name type="scientific">marine metagenome</name>
    <dbReference type="NCBI Taxonomy" id="408172"/>
    <lineage>
        <taxon>unclassified sequences</taxon>
        <taxon>metagenomes</taxon>
        <taxon>ecological metagenomes</taxon>
    </lineage>
</organism>
<protein>
    <submittedName>
        <fullName evidence="1">Uncharacterized protein</fullName>
    </submittedName>
</protein>
<reference evidence="1" key="1">
    <citation type="submission" date="2018-05" db="EMBL/GenBank/DDBJ databases">
        <authorList>
            <person name="Lanie J.A."/>
            <person name="Ng W.-L."/>
            <person name="Kazmierczak K.M."/>
            <person name="Andrzejewski T.M."/>
            <person name="Davidsen T.M."/>
            <person name="Wayne K.J."/>
            <person name="Tettelin H."/>
            <person name="Glass J.I."/>
            <person name="Rusch D."/>
            <person name="Podicherti R."/>
            <person name="Tsui H.-C.T."/>
            <person name="Winkler M.E."/>
        </authorList>
    </citation>
    <scope>NUCLEOTIDE SEQUENCE</scope>
</reference>
<name>A0A382T5A2_9ZZZZ</name>
<sequence length="33" mass="3770">MALLLDADVQSELESMDGWVFDNNTIHKDISFD</sequence>
<feature type="non-terminal residue" evidence="1">
    <location>
        <position position="33"/>
    </location>
</feature>
<dbReference type="EMBL" id="UINC01134038">
    <property type="protein sequence ID" value="SVD17324.1"/>
    <property type="molecule type" value="Genomic_DNA"/>
</dbReference>
<evidence type="ECO:0000313" key="1">
    <source>
        <dbReference type="EMBL" id="SVD17324.1"/>
    </source>
</evidence>
<gene>
    <name evidence="1" type="ORF">METZ01_LOCUS370178</name>
</gene>
<feature type="non-terminal residue" evidence="1">
    <location>
        <position position="1"/>
    </location>
</feature>
<accession>A0A382T5A2</accession>
<dbReference type="AlphaFoldDB" id="A0A382T5A2"/>